<dbReference type="EMBL" id="JARBHB010000016">
    <property type="protein sequence ID" value="KAJ8866531.1"/>
    <property type="molecule type" value="Genomic_DNA"/>
</dbReference>
<dbReference type="Proteomes" id="UP001159363">
    <property type="component" value="Chromosome 15"/>
</dbReference>
<keyword evidence="2" id="KW-1185">Reference proteome</keyword>
<reference evidence="1 2" key="1">
    <citation type="submission" date="2023-02" db="EMBL/GenBank/DDBJ databases">
        <title>LHISI_Scaffold_Assembly.</title>
        <authorList>
            <person name="Stuart O.P."/>
            <person name="Cleave R."/>
            <person name="Magrath M.J.L."/>
            <person name="Mikheyev A.S."/>
        </authorList>
    </citation>
    <scope>NUCLEOTIDE SEQUENCE [LARGE SCALE GENOMIC DNA]</scope>
    <source>
        <strain evidence="1">Daus_M_001</strain>
        <tissue evidence="1">Leg muscle</tissue>
    </source>
</reference>
<organism evidence="1 2">
    <name type="scientific">Dryococelus australis</name>
    <dbReference type="NCBI Taxonomy" id="614101"/>
    <lineage>
        <taxon>Eukaryota</taxon>
        <taxon>Metazoa</taxon>
        <taxon>Ecdysozoa</taxon>
        <taxon>Arthropoda</taxon>
        <taxon>Hexapoda</taxon>
        <taxon>Insecta</taxon>
        <taxon>Pterygota</taxon>
        <taxon>Neoptera</taxon>
        <taxon>Polyneoptera</taxon>
        <taxon>Phasmatodea</taxon>
        <taxon>Verophasmatodea</taxon>
        <taxon>Anareolatae</taxon>
        <taxon>Phasmatidae</taxon>
        <taxon>Eurycanthinae</taxon>
        <taxon>Dryococelus</taxon>
    </lineage>
</organism>
<proteinExistence type="predicted"/>
<evidence type="ECO:0000313" key="1">
    <source>
        <dbReference type="EMBL" id="KAJ8866531.1"/>
    </source>
</evidence>
<comment type="caution">
    <text evidence="1">The sequence shown here is derived from an EMBL/GenBank/DDBJ whole genome shotgun (WGS) entry which is preliminary data.</text>
</comment>
<accession>A0ABQ9G4X1</accession>
<protein>
    <submittedName>
        <fullName evidence="1">Uncharacterized protein</fullName>
    </submittedName>
</protein>
<sequence>MAQQFCISITAVIFKLRREMHGLLLLLKFMTQHRPLHPYPSVLPLQSCYSINTRSHDSLVHTIPRHKTDCYSRSFSVRSVLLWNKISMHVKQCTPFTVFEKPALRFMSSASTESAE</sequence>
<name>A0ABQ9G4X1_9NEOP</name>
<evidence type="ECO:0000313" key="2">
    <source>
        <dbReference type="Proteomes" id="UP001159363"/>
    </source>
</evidence>
<gene>
    <name evidence="1" type="ORF">PR048_032374</name>
</gene>